<comment type="caution">
    <text evidence="2">The sequence shown here is derived from an EMBL/GenBank/DDBJ whole genome shotgun (WGS) entry which is preliminary data.</text>
</comment>
<dbReference type="Proteomes" id="UP000784294">
    <property type="component" value="Unassembled WGS sequence"/>
</dbReference>
<evidence type="ECO:0000256" key="1">
    <source>
        <dbReference type="SAM" id="MobiDB-lite"/>
    </source>
</evidence>
<protein>
    <submittedName>
        <fullName evidence="2">Uncharacterized protein</fullName>
    </submittedName>
</protein>
<dbReference type="AlphaFoldDB" id="A0A448X6Z3"/>
<name>A0A448X6Z3_9PLAT</name>
<evidence type="ECO:0000313" key="3">
    <source>
        <dbReference type="Proteomes" id="UP000784294"/>
    </source>
</evidence>
<organism evidence="2 3">
    <name type="scientific">Protopolystoma xenopodis</name>
    <dbReference type="NCBI Taxonomy" id="117903"/>
    <lineage>
        <taxon>Eukaryota</taxon>
        <taxon>Metazoa</taxon>
        <taxon>Spiralia</taxon>
        <taxon>Lophotrochozoa</taxon>
        <taxon>Platyhelminthes</taxon>
        <taxon>Monogenea</taxon>
        <taxon>Polyopisthocotylea</taxon>
        <taxon>Polystomatidea</taxon>
        <taxon>Polystomatidae</taxon>
        <taxon>Protopolystoma</taxon>
    </lineage>
</organism>
<feature type="compositionally biased region" description="Low complexity" evidence="1">
    <location>
        <begin position="147"/>
        <end position="158"/>
    </location>
</feature>
<accession>A0A448X6Z3</accession>
<dbReference type="EMBL" id="CAAALY010105054">
    <property type="protein sequence ID" value="VEL29659.1"/>
    <property type="molecule type" value="Genomic_DNA"/>
</dbReference>
<gene>
    <name evidence="2" type="ORF">PXEA_LOCUS23099</name>
</gene>
<evidence type="ECO:0000313" key="2">
    <source>
        <dbReference type="EMBL" id="VEL29659.1"/>
    </source>
</evidence>
<sequence length="423" mass="44732">MPVVSATPDEACGEVSCSSQLARLESLGEEDNSLASSVFSEQPLMMINADASVVASSTDSIDHSIGKHVCFKTDKAANDVGSKYNDCTTDAEDEVDHNADMCRGTEVEQHCMSALSLNIKHSQRPAEVTDESGVLLMEDEVLNVTAAVTPATTANDDAGSTEGEEDMEVGKPTDQEEEEEVSKGPARLSSCAKPDPERSVSDVGPLGPNSCYRSAPSLSTADSSGNIEICGALSCALNDTFALSPRSPVCLHSPPSAQACPRQDRLSNKSHKKHYSISCTGRDVVTDIVSCKRDLIKRNNLIHSAGVKLSDMEFCAKKSPCCATSNPSLCYSSDEQLEPPNSRLNGVLTTLSSYPSSVSLASVSFENGSSVVNGNGPNSKNMPAIADEMISQGHSSDSCVNISSMEASGSMDRRREMILNLGT</sequence>
<proteinExistence type="predicted"/>
<feature type="region of interest" description="Disordered" evidence="1">
    <location>
        <begin position="147"/>
        <end position="209"/>
    </location>
</feature>
<reference evidence="2" key="1">
    <citation type="submission" date="2018-11" db="EMBL/GenBank/DDBJ databases">
        <authorList>
            <consortium name="Pathogen Informatics"/>
        </authorList>
    </citation>
    <scope>NUCLEOTIDE SEQUENCE</scope>
</reference>
<feature type="non-terminal residue" evidence="2">
    <location>
        <position position="423"/>
    </location>
</feature>
<keyword evidence="3" id="KW-1185">Reference proteome</keyword>